<proteinExistence type="predicted"/>
<comment type="caution">
    <text evidence="4">The sequence shown here is derived from an EMBL/GenBank/DDBJ whole genome shotgun (WGS) entry which is preliminary data.</text>
</comment>
<reference evidence="4" key="1">
    <citation type="submission" date="2021-02" db="EMBL/GenBank/DDBJ databases">
        <authorList>
            <person name="Nowell W R."/>
        </authorList>
    </citation>
    <scope>NUCLEOTIDE SEQUENCE</scope>
</reference>
<dbReference type="PANTHER" id="PTHR31901">
    <property type="entry name" value="GH3 DOMAIN-CONTAINING PROTEIN"/>
    <property type="match status" value="1"/>
</dbReference>
<evidence type="ECO:0000259" key="2">
    <source>
        <dbReference type="Pfam" id="PF23571"/>
    </source>
</evidence>
<evidence type="ECO:0000313" key="5">
    <source>
        <dbReference type="Proteomes" id="UP000663889"/>
    </source>
</evidence>
<dbReference type="AlphaFoldDB" id="A0A814XC49"/>
<accession>A0A814XC49</accession>
<sequence>MWLWTWFLNRCILLFQYLLIQYKGFQFNYDAKHAVEQKINRKTLFNILKQNQNTKFLIEQRQKMNLDTIDTVESFKKLFPKYTIYSDYKPYIEQIKSDGSTKDIMSIGYPIALTNTSGTTGEPKNYPVYSFDINAIYNDCYMLTKSVPFNLFNGCKAISLNSLYYKTYITKDKLKTYKISAITSIAASEKQNIETILKFNQDIVPSIIHNKIIDSNDMFLFILLWALQCKELEVISSVFIMVLVNFFTFMENKFDFICKHIETGTIPTDESLSSPLPIDVRLVLQSSEYRLKPNPNRAQELTEIVSKNGFHHISTRLWPNLKCGICVLSQNLKQFELKFLSTYWDPVVPIFPFAYGMSEHYRIAVPLTTNSYQLIPLPRSVYYEFIEVENDDDDDDQSPESLELGQIDEGKLYEVVLTTYDGLYRYRTEDIIKVTGHYYTLPVWKLVGRKLFPKYTTYSDYKPYIEQIKSDGSTKDIMSIGYPIALTNTSGTTGEPKNYPIYSFDTNAIYNDCYMLTKSVPFNLFNGCKAISLNSLYYKTFVTKDKLKTYKISAITSIAANEKQNIETILKFNQDIVPSIIYNKIVDSNDMFLFILLWALQCKELEVISSVFIMSLVNFFTFMENKFDFICKHIEMGTIPTDESLSSPLPIDVRLVLQSSEYRLKPNPSRAQELMEIVSKNGFHHISTRLWPNLKCGICILSQNLKQFELKFLSTYWDPIVPIFPFVYGMSEHYHIAVPLTTNSYQFIPLPRSVYYEFIEVKNDDRHDDDDDDDDDQSPESLELDQIDAKKQETQDIIKVIGHYYTLPVWQLCGRRGQYLSIVTEHVTEMKLREIIDSILLEYTEEFTSSTPQYTVFIDKLSYVLAIEVDDDKKENEDRLQQIGKELCLKFDQKLQESNEEYKRYRTNQNISSPILLWLKYNTLTTGTREYRLKKSKGSGANQLKSQLILNNRSEDVIKFIKENKVFETR</sequence>
<name>A0A814XC49_9BILA</name>
<dbReference type="PROSITE" id="PS00455">
    <property type="entry name" value="AMP_BINDING"/>
    <property type="match status" value="2"/>
</dbReference>
<evidence type="ECO:0000256" key="1">
    <source>
        <dbReference type="SAM" id="SignalP"/>
    </source>
</evidence>
<dbReference type="InterPro" id="IPR055377">
    <property type="entry name" value="GH3_M"/>
</dbReference>
<dbReference type="Pfam" id="PF03321">
    <property type="entry name" value="GH3"/>
    <property type="match status" value="2"/>
</dbReference>
<dbReference type="PANTHER" id="PTHR31901:SF9">
    <property type="entry name" value="GH3 DOMAIN-CONTAINING PROTEIN"/>
    <property type="match status" value="1"/>
</dbReference>
<feature type="domain" description="GH3 C-terminal" evidence="3">
    <location>
        <begin position="845"/>
        <end position="953"/>
    </location>
</feature>
<dbReference type="GO" id="GO:0005737">
    <property type="term" value="C:cytoplasm"/>
    <property type="evidence" value="ECO:0007669"/>
    <property type="project" value="TreeGrafter"/>
</dbReference>
<evidence type="ECO:0000259" key="3">
    <source>
        <dbReference type="Pfam" id="PF23572"/>
    </source>
</evidence>
<dbReference type="InterPro" id="IPR020845">
    <property type="entry name" value="AMP-binding_CS"/>
</dbReference>
<dbReference type="Pfam" id="PF23572">
    <property type="entry name" value="GH3_C"/>
    <property type="match status" value="1"/>
</dbReference>
<keyword evidence="1" id="KW-0732">Signal</keyword>
<feature type="signal peptide" evidence="1">
    <location>
        <begin position="1"/>
        <end position="24"/>
    </location>
</feature>
<gene>
    <name evidence="4" type="ORF">SEV965_LOCUS21919</name>
</gene>
<feature type="chain" id="PRO_5032886094" evidence="1">
    <location>
        <begin position="25"/>
        <end position="970"/>
    </location>
</feature>
<evidence type="ECO:0000313" key="4">
    <source>
        <dbReference type="EMBL" id="CAF1215849.1"/>
    </source>
</evidence>
<dbReference type="Proteomes" id="UP000663889">
    <property type="component" value="Unassembled WGS sequence"/>
</dbReference>
<dbReference type="EMBL" id="CAJNOU010001517">
    <property type="protein sequence ID" value="CAF1215849.1"/>
    <property type="molecule type" value="Genomic_DNA"/>
</dbReference>
<protein>
    <submittedName>
        <fullName evidence="4">Uncharacterized protein</fullName>
    </submittedName>
</protein>
<dbReference type="InterPro" id="IPR004993">
    <property type="entry name" value="GH3"/>
</dbReference>
<organism evidence="4 5">
    <name type="scientific">Rotaria sordida</name>
    <dbReference type="NCBI Taxonomy" id="392033"/>
    <lineage>
        <taxon>Eukaryota</taxon>
        <taxon>Metazoa</taxon>
        <taxon>Spiralia</taxon>
        <taxon>Gnathifera</taxon>
        <taxon>Rotifera</taxon>
        <taxon>Eurotatoria</taxon>
        <taxon>Bdelloidea</taxon>
        <taxon>Philodinida</taxon>
        <taxon>Philodinidae</taxon>
        <taxon>Rotaria</taxon>
    </lineage>
</organism>
<dbReference type="Pfam" id="PF23571">
    <property type="entry name" value="GH3_M"/>
    <property type="match status" value="1"/>
</dbReference>
<feature type="domain" description="GH3 middle" evidence="2">
    <location>
        <begin position="375"/>
        <end position="449"/>
    </location>
</feature>
<dbReference type="InterPro" id="IPR055378">
    <property type="entry name" value="GH3_C"/>
</dbReference>
<dbReference type="GO" id="GO:0016881">
    <property type="term" value="F:acid-amino acid ligase activity"/>
    <property type="evidence" value="ECO:0007669"/>
    <property type="project" value="TreeGrafter"/>
</dbReference>